<dbReference type="Gene3D" id="3.40.50.150">
    <property type="entry name" value="Vaccinia Virus protein VP39"/>
    <property type="match status" value="1"/>
</dbReference>
<keyword evidence="6" id="KW-0963">Cytoplasm</keyword>
<evidence type="ECO:0000256" key="1">
    <source>
        <dbReference type="ARBA" id="ARBA00010396"/>
    </source>
</evidence>
<comment type="catalytic activity">
    <reaction evidence="6">
        <text>cytidine(1402) in 16S rRNA + S-adenosyl-L-methionine = N(4)-methylcytidine(1402) in 16S rRNA + S-adenosyl-L-homocysteine + H(+)</text>
        <dbReference type="Rhea" id="RHEA:42928"/>
        <dbReference type="Rhea" id="RHEA-COMP:10286"/>
        <dbReference type="Rhea" id="RHEA-COMP:10287"/>
        <dbReference type="ChEBI" id="CHEBI:15378"/>
        <dbReference type="ChEBI" id="CHEBI:57856"/>
        <dbReference type="ChEBI" id="CHEBI:59789"/>
        <dbReference type="ChEBI" id="CHEBI:74506"/>
        <dbReference type="ChEBI" id="CHEBI:82748"/>
        <dbReference type="EC" id="2.1.1.199"/>
    </reaction>
</comment>
<dbReference type="GO" id="GO:0070475">
    <property type="term" value="P:rRNA base methylation"/>
    <property type="evidence" value="ECO:0007669"/>
    <property type="project" value="UniProtKB-UniRule"/>
</dbReference>
<keyword evidence="3 6" id="KW-0489">Methyltransferase</keyword>
<protein>
    <recommendedName>
        <fullName evidence="6">Ribosomal RNA small subunit methyltransferase H</fullName>
        <ecNumber evidence="6">2.1.1.199</ecNumber>
    </recommendedName>
    <alternativeName>
        <fullName evidence="6">16S rRNA m(4)C1402 methyltransferase</fullName>
    </alternativeName>
    <alternativeName>
        <fullName evidence="6">rRNA (cytosine-N(4)-)-methyltransferase RsmH</fullName>
    </alternativeName>
</protein>
<feature type="binding site" evidence="6">
    <location>
        <position position="98"/>
    </location>
    <ligand>
        <name>S-adenosyl-L-methionine</name>
        <dbReference type="ChEBI" id="CHEBI:59789"/>
    </ligand>
</feature>
<dbReference type="PANTHER" id="PTHR11265">
    <property type="entry name" value="S-ADENOSYL-METHYLTRANSFERASE MRAW"/>
    <property type="match status" value="1"/>
</dbReference>
<organism evidence="7 8">
    <name type="scientific">Candidatus Roizmanbacteria bacterium RIFCSPLOWO2_01_FULL_40_42</name>
    <dbReference type="NCBI Taxonomy" id="1802066"/>
    <lineage>
        <taxon>Bacteria</taxon>
        <taxon>Candidatus Roizmaniibacteriota</taxon>
    </lineage>
</organism>
<dbReference type="PIRSF" id="PIRSF004486">
    <property type="entry name" value="MraW"/>
    <property type="match status" value="1"/>
</dbReference>
<dbReference type="InterPro" id="IPR023397">
    <property type="entry name" value="SAM-dep_MeTrfase_MraW_recog"/>
</dbReference>
<dbReference type="NCBIfam" id="TIGR00006">
    <property type="entry name" value="16S rRNA (cytosine(1402)-N(4))-methyltransferase RsmH"/>
    <property type="match status" value="1"/>
</dbReference>
<evidence type="ECO:0000256" key="6">
    <source>
        <dbReference type="HAMAP-Rule" id="MF_01007"/>
    </source>
</evidence>
<dbReference type="Gene3D" id="1.10.150.170">
    <property type="entry name" value="Putative methyltransferase TM0872, insert domain"/>
    <property type="match status" value="1"/>
</dbReference>
<evidence type="ECO:0000313" key="8">
    <source>
        <dbReference type="Proteomes" id="UP000178558"/>
    </source>
</evidence>
<dbReference type="PANTHER" id="PTHR11265:SF0">
    <property type="entry name" value="12S RRNA N4-METHYLCYTIDINE METHYLTRANSFERASE"/>
    <property type="match status" value="1"/>
</dbReference>
<dbReference type="Pfam" id="PF01795">
    <property type="entry name" value="Methyltransf_5"/>
    <property type="match status" value="1"/>
</dbReference>
<dbReference type="InterPro" id="IPR029063">
    <property type="entry name" value="SAM-dependent_MTases_sf"/>
</dbReference>
<evidence type="ECO:0000313" key="7">
    <source>
        <dbReference type="EMBL" id="OGK50607.1"/>
    </source>
</evidence>
<dbReference type="HAMAP" id="MF_01007">
    <property type="entry name" value="16SrRNA_methyltr_H"/>
    <property type="match status" value="1"/>
</dbReference>
<dbReference type="EMBL" id="MGAQ01000015">
    <property type="protein sequence ID" value="OGK50607.1"/>
    <property type="molecule type" value="Genomic_DNA"/>
</dbReference>
<proteinExistence type="inferred from homology"/>
<dbReference type="GO" id="GO:0005737">
    <property type="term" value="C:cytoplasm"/>
    <property type="evidence" value="ECO:0007669"/>
    <property type="project" value="UniProtKB-SubCell"/>
</dbReference>
<evidence type="ECO:0000256" key="4">
    <source>
        <dbReference type="ARBA" id="ARBA00022679"/>
    </source>
</evidence>
<gene>
    <name evidence="6" type="primary">rsmH</name>
    <name evidence="7" type="ORF">A3B50_02390</name>
</gene>
<comment type="caution">
    <text evidence="6">Lacks conserved residue(s) required for the propagation of feature annotation.</text>
</comment>
<accession>A0A1F7J4T0</accession>
<keyword evidence="2 6" id="KW-0698">rRNA processing</keyword>
<name>A0A1F7J4T0_9BACT</name>
<evidence type="ECO:0000256" key="5">
    <source>
        <dbReference type="ARBA" id="ARBA00022691"/>
    </source>
</evidence>
<dbReference type="Proteomes" id="UP000178558">
    <property type="component" value="Unassembled WGS sequence"/>
</dbReference>
<feature type="binding site" evidence="6">
    <location>
        <position position="77"/>
    </location>
    <ligand>
        <name>S-adenosyl-L-methionine</name>
        <dbReference type="ChEBI" id="CHEBI:59789"/>
    </ligand>
</feature>
<feature type="binding site" evidence="6">
    <location>
        <begin position="36"/>
        <end position="38"/>
    </location>
    <ligand>
        <name>S-adenosyl-L-methionine</name>
        <dbReference type="ChEBI" id="CHEBI:59789"/>
    </ligand>
</feature>
<feature type="binding site" evidence="6">
    <location>
        <position position="53"/>
    </location>
    <ligand>
        <name>S-adenosyl-L-methionine</name>
        <dbReference type="ChEBI" id="CHEBI:59789"/>
    </ligand>
</feature>
<dbReference type="InterPro" id="IPR002903">
    <property type="entry name" value="RsmH"/>
</dbReference>
<comment type="caution">
    <text evidence="7">The sequence shown here is derived from an EMBL/GenBank/DDBJ whole genome shotgun (WGS) entry which is preliminary data.</text>
</comment>
<dbReference type="SUPFAM" id="SSF53335">
    <property type="entry name" value="S-adenosyl-L-methionine-dependent methyltransferases"/>
    <property type="match status" value="1"/>
</dbReference>
<dbReference type="EC" id="2.1.1.199" evidence="6"/>
<dbReference type="AlphaFoldDB" id="A0A1F7J4T0"/>
<dbReference type="GO" id="GO:0071424">
    <property type="term" value="F:rRNA (cytosine-N4-)-methyltransferase activity"/>
    <property type="evidence" value="ECO:0007669"/>
    <property type="project" value="UniProtKB-UniRule"/>
</dbReference>
<comment type="subcellular location">
    <subcellularLocation>
        <location evidence="6">Cytoplasm</location>
    </subcellularLocation>
</comment>
<comment type="similarity">
    <text evidence="1 6">Belongs to the methyltransferase superfamily. RsmH family.</text>
</comment>
<comment type="function">
    <text evidence="6">Specifically methylates the N4 position of cytidine in position 1402 (C1402) of 16S rRNA.</text>
</comment>
<keyword evidence="5 6" id="KW-0949">S-adenosyl-L-methionine</keyword>
<evidence type="ECO:0000256" key="2">
    <source>
        <dbReference type="ARBA" id="ARBA00022552"/>
    </source>
</evidence>
<evidence type="ECO:0000256" key="3">
    <source>
        <dbReference type="ARBA" id="ARBA00022603"/>
    </source>
</evidence>
<dbReference type="SUPFAM" id="SSF81799">
    <property type="entry name" value="Putative methyltransferase TM0872, insert domain"/>
    <property type="match status" value="1"/>
</dbReference>
<sequence length="282" mass="32524">MRSKRIVHTPVLLHEVLEGLDLKTEGSYIDATGGEGGHLKEIAKKVKQALGIERNKEQLARIQELELTNVVLEKGNFAEIEKIAKKHGFENIDGILFDLGLSFWELVHLKKGFSYKKDEENLDMTLDETGQEKASDILNKYSKEELYEMFSRNAEEPKSEKIAEEVVRQRRERKFVNVSDLKRAIDSVFGAEDRRVYSRIFQALRMQVNNEKENLEKGLEGAVKILKIGGRLVVISFHSVEDRIVKKIMKKNNMELITKRISRYDDMSFERSATLRVAVKKI</sequence>
<keyword evidence="4 6" id="KW-0808">Transferase</keyword>
<reference evidence="7 8" key="1">
    <citation type="journal article" date="2016" name="Nat. Commun.">
        <title>Thousands of microbial genomes shed light on interconnected biogeochemical processes in an aquifer system.</title>
        <authorList>
            <person name="Anantharaman K."/>
            <person name="Brown C.T."/>
            <person name="Hug L.A."/>
            <person name="Sharon I."/>
            <person name="Castelle C.J."/>
            <person name="Probst A.J."/>
            <person name="Thomas B.C."/>
            <person name="Singh A."/>
            <person name="Wilkins M.J."/>
            <person name="Karaoz U."/>
            <person name="Brodie E.L."/>
            <person name="Williams K.H."/>
            <person name="Hubbard S.S."/>
            <person name="Banfield J.F."/>
        </authorList>
    </citation>
    <scope>NUCLEOTIDE SEQUENCE [LARGE SCALE GENOMIC DNA]</scope>
</reference>